<dbReference type="RefSeq" id="WP_199460902.1">
    <property type="nucleotide sequence ID" value="NZ_JAEMUH010000002.1"/>
</dbReference>
<proteinExistence type="predicted"/>
<dbReference type="InterPro" id="IPR036641">
    <property type="entry name" value="HPT_dom_sf"/>
</dbReference>
<evidence type="ECO:0000259" key="18">
    <source>
        <dbReference type="PROSITE" id="PS50109"/>
    </source>
</evidence>
<dbReference type="PANTHER" id="PTHR45339">
    <property type="entry name" value="HYBRID SIGNAL TRANSDUCTION HISTIDINE KINASE J"/>
    <property type="match status" value="1"/>
</dbReference>
<keyword evidence="16" id="KW-0175">Coiled coil</keyword>
<dbReference type="SUPFAM" id="SSF55874">
    <property type="entry name" value="ATPase domain of HSP90 chaperone/DNA topoisomerase II/histidine kinase"/>
    <property type="match status" value="1"/>
</dbReference>
<evidence type="ECO:0000256" key="3">
    <source>
        <dbReference type="ARBA" id="ARBA00012438"/>
    </source>
</evidence>
<evidence type="ECO:0000256" key="6">
    <source>
        <dbReference type="ARBA" id="ARBA00022679"/>
    </source>
</evidence>
<dbReference type="InterPro" id="IPR036890">
    <property type="entry name" value="HATPase_C_sf"/>
</dbReference>
<evidence type="ECO:0000259" key="22">
    <source>
        <dbReference type="PROSITE" id="PS50894"/>
    </source>
</evidence>
<dbReference type="PROSITE" id="PS50112">
    <property type="entry name" value="PAS"/>
    <property type="match status" value="2"/>
</dbReference>
<dbReference type="InterPro" id="IPR013767">
    <property type="entry name" value="PAS_fold"/>
</dbReference>
<comment type="catalytic activity">
    <reaction evidence="1">
        <text>ATP + protein L-histidine = ADP + protein N-phospho-L-histidine.</text>
        <dbReference type="EC" id="2.7.13.3"/>
    </reaction>
</comment>
<feature type="domain" description="HPt" evidence="22">
    <location>
        <begin position="1325"/>
        <end position="1418"/>
    </location>
</feature>
<dbReference type="SMART" id="SM00091">
    <property type="entry name" value="PAS"/>
    <property type="match status" value="4"/>
</dbReference>
<feature type="domain" description="PAC" evidence="21">
    <location>
        <begin position="585"/>
        <end position="637"/>
    </location>
</feature>
<feature type="domain" description="Response regulatory" evidence="19">
    <location>
        <begin position="1015"/>
        <end position="1139"/>
    </location>
</feature>
<feature type="modified residue" description="4-aspartylphosphate" evidence="15">
    <location>
        <position position="1069"/>
    </location>
</feature>
<accession>A0ABS0Z7G1</accession>
<name>A0ABS0Z7G1_9GAMM</name>
<feature type="coiled-coil region" evidence="16">
    <location>
        <begin position="448"/>
        <end position="499"/>
    </location>
</feature>
<evidence type="ECO:0000256" key="9">
    <source>
        <dbReference type="ARBA" id="ARBA00022777"/>
    </source>
</evidence>
<keyword evidence="9" id="KW-0418">Kinase</keyword>
<evidence type="ECO:0000313" key="23">
    <source>
        <dbReference type="EMBL" id="MBJ7549614.1"/>
    </source>
</evidence>
<dbReference type="InterPro" id="IPR003594">
    <property type="entry name" value="HATPase_dom"/>
</dbReference>
<dbReference type="InterPro" id="IPR029151">
    <property type="entry name" value="Sensor-like_sf"/>
</dbReference>
<keyword evidence="7 17" id="KW-0812">Transmembrane</keyword>
<feature type="domain" description="PAS" evidence="20">
    <location>
        <begin position="351"/>
        <end position="421"/>
    </location>
</feature>
<evidence type="ECO:0000256" key="13">
    <source>
        <dbReference type="ARBA" id="ARBA00023136"/>
    </source>
</evidence>
<dbReference type="CDD" id="cd16922">
    <property type="entry name" value="HATPase_EvgS-ArcB-TorS-like"/>
    <property type="match status" value="1"/>
</dbReference>
<evidence type="ECO:0000256" key="17">
    <source>
        <dbReference type="SAM" id="Phobius"/>
    </source>
</evidence>
<dbReference type="Pfam" id="PF01627">
    <property type="entry name" value="Hpt"/>
    <property type="match status" value="1"/>
</dbReference>
<evidence type="ECO:0000256" key="2">
    <source>
        <dbReference type="ARBA" id="ARBA00004651"/>
    </source>
</evidence>
<sequence>MKIYHKWFLVSLIVILFICISTYWMYSLQYSRLISQRDQALQADLIEQNQIFSTEINELVNDLQFMLSVPPIQGIIRAGENAGIDPKDQSSDVIWKQRLGDIFKSYAASHEHVYQIRYIGLANNGLELVRVDKSASGIFKTPETKLQEKGDRDYYHDITNPSFSGIYISSITLNREFGEIQVPHIPTMRVAIQVYSDSGELFGFIIVNADVSSIFERMRYAVGLGSELFITNEDDQFISHPDPTKTFLFEQDLNSAWAVESSESVGGFNVVQIMTPQGMKMGLLENEEIPLVKGKNSITVRLFHPIDSLKIEAALNTVYSLMMFLIGALIFVLFFLGYRKNVQNQNALNIEKAQTSAIVDGSQDAILTISMDGRIKEWNPSASKMFGYTKEEVVGEYTHDVFRNDSTKAEEEQIRQDLLLGKKVNILETVRRTRSGVDLSVSISASPIRNEENQIVGVSKNIRDITEQKALEHQLEEFNHQLEQQIEERTKELQNTYALQAGILNNAAHAVIATDPDGVITVFNPAAEKMLGYSASEMIGKLTPKEFHLESEVAERAKLFANELGEVIEPGFDVFVIKSLRGMKNEHQWTYVTKSGEPVSVYLSVTAMYDEQHSLVGFLGMATDISELVASRQKLEALKEQLSLASDIADIGIWSWEPSSGEITWNDKMYDVYDLPSGSTVDFSQWLAMLVEDDRDRAAEHFERFAQEGGDPEITFKIISGKGTRKSIQATATIEKSAHNNAIKLIGINRDISEQVRYEQALKDAKNASDLANKTKSEFVANMSHEIRTPMNAIIGLLELLKKTPLNEKQTDYVLKSDGAAKSLLHILNDILDFSKVEAGKLDIDPHPFSVHDLAENVSTVLMANIGSKPLELIIDIDPQLPAFISLDSLRLQQIIVNLAGNAIKFTYEGMVQVKFTALKDEQCLRVDVLDTGIGIAKENQGKILEAFSQAEMSTVREFGGTGLGLIISKKLVELMNGQFFFESVEGQGSTFSVVIPYQTSFDEKVFLPETQSLNVLIVDDLPEAREASQHMIEGLHWHAETAQSGFEALDLLAERAKQNLYFDVILMDWDMPSMRGHETAVKIRSLGSNIFTGKLFIVTAYGNDRDIRALCSDKGIIDDVIQKPLTASMLVDRITEHKLISLKESLNITSSMSRLTGLKLLLVEDNAINQLVAREILEAEGASVDLAVNGQEAIRVIDEKNGSYDLVLMDIQMPVLDGYEATRQIRQRYDVCQLPIIAMTANAMASDRKEALTSGMNDHVAKPFNSTNLIRTILKYTSSKEQDSLDAQLLFTDTQASEEGIRSCAPAEAEVLDSEQALARLGNIPDIYCAALEAFLQESENLLDGFKSSVDHETLKQMTVQAHTLKGASATVGADHLSEIAKALETQLKQGILENYEELLTALKACHPETVRQINEYLNQHSQQSNKVSQDNTARTVTKAELIQLKDWLEHSNMKALALYEELYGLHDPLSKENLSGMKHYIDALAFKEAGVWLNRYIAQRDED</sequence>
<feature type="domain" description="PAC" evidence="21">
    <location>
        <begin position="425"/>
        <end position="477"/>
    </location>
</feature>
<evidence type="ECO:0000313" key="24">
    <source>
        <dbReference type="Proteomes" id="UP000598488"/>
    </source>
</evidence>
<keyword evidence="5 15" id="KW-0597">Phosphoprotein</keyword>
<keyword evidence="10" id="KW-0067">ATP-binding</keyword>
<dbReference type="NCBIfam" id="TIGR00229">
    <property type="entry name" value="sensory_box"/>
    <property type="match status" value="2"/>
</dbReference>
<dbReference type="InterPro" id="IPR005467">
    <property type="entry name" value="His_kinase_dom"/>
</dbReference>
<dbReference type="SMART" id="SM00086">
    <property type="entry name" value="PAC"/>
    <property type="match status" value="3"/>
</dbReference>
<dbReference type="InterPro" id="IPR013655">
    <property type="entry name" value="PAS_fold_3"/>
</dbReference>
<feature type="domain" description="Response regulatory" evidence="19">
    <location>
        <begin position="1160"/>
        <end position="1278"/>
    </location>
</feature>
<dbReference type="InterPro" id="IPR036097">
    <property type="entry name" value="HisK_dim/P_sf"/>
</dbReference>
<dbReference type="InterPro" id="IPR000700">
    <property type="entry name" value="PAS-assoc_C"/>
</dbReference>
<dbReference type="PROSITE" id="PS50109">
    <property type="entry name" value="HIS_KIN"/>
    <property type="match status" value="1"/>
</dbReference>
<dbReference type="InterPro" id="IPR008207">
    <property type="entry name" value="Sig_transdc_His_kin_Hpt_dom"/>
</dbReference>
<evidence type="ECO:0000259" key="21">
    <source>
        <dbReference type="PROSITE" id="PS50113"/>
    </source>
</evidence>
<comment type="caution">
    <text evidence="23">The sequence shown here is derived from an EMBL/GenBank/DDBJ whole genome shotgun (WGS) entry which is preliminary data.</text>
</comment>
<dbReference type="SMART" id="SM00448">
    <property type="entry name" value="REC"/>
    <property type="match status" value="2"/>
</dbReference>
<dbReference type="Gene3D" id="1.20.120.160">
    <property type="entry name" value="HPT domain"/>
    <property type="match status" value="1"/>
</dbReference>
<gene>
    <name evidence="23" type="ORF">JHD44_02880</name>
</gene>
<dbReference type="SUPFAM" id="SSF52172">
    <property type="entry name" value="CheY-like"/>
    <property type="match status" value="2"/>
</dbReference>
<feature type="transmembrane region" description="Helical" evidence="17">
    <location>
        <begin position="6"/>
        <end position="26"/>
    </location>
</feature>
<keyword evidence="4" id="KW-1003">Cell membrane</keyword>
<evidence type="ECO:0000256" key="5">
    <source>
        <dbReference type="ARBA" id="ARBA00022553"/>
    </source>
</evidence>
<dbReference type="InterPro" id="IPR001610">
    <property type="entry name" value="PAC"/>
</dbReference>
<dbReference type="Pfam" id="PF00989">
    <property type="entry name" value="PAS"/>
    <property type="match status" value="2"/>
</dbReference>
<dbReference type="Pfam" id="PF00512">
    <property type="entry name" value="HisKA"/>
    <property type="match status" value="1"/>
</dbReference>
<dbReference type="Pfam" id="PF00072">
    <property type="entry name" value="Response_reg"/>
    <property type="match status" value="2"/>
</dbReference>
<dbReference type="CDD" id="cd00082">
    <property type="entry name" value="HisKA"/>
    <property type="match status" value="1"/>
</dbReference>
<dbReference type="SUPFAM" id="SSF47384">
    <property type="entry name" value="Homodimeric domain of signal transducing histidine kinase"/>
    <property type="match status" value="1"/>
</dbReference>
<dbReference type="Gene3D" id="3.40.50.2300">
    <property type="match status" value="2"/>
</dbReference>
<dbReference type="CDD" id="cd17546">
    <property type="entry name" value="REC_hyHK_CKI1_RcsC-like"/>
    <property type="match status" value="2"/>
</dbReference>
<evidence type="ECO:0000259" key="20">
    <source>
        <dbReference type="PROSITE" id="PS50112"/>
    </source>
</evidence>
<dbReference type="PANTHER" id="PTHR45339:SF1">
    <property type="entry name" value="HYBRID SIGNAL TRANSDUCTION HISTIDINE KINASE J"/>
    <property type="match status" value="1"/>
</dbReference>
<dbReference type="SUPFAM" id="SSF55785">
    <property type="entry name" value="PYP-like sensor domain (PAS domain)"/>
    <property type="match status" value="3"/>
</dbReference>
<feature type="domain" description="PAS" evidence="20">
    <location>
        <begin position="496"/>
        <end position="541"/>
    </location>
</feature>
<dbReference type="Pfam" id="PF02518">
    <property type="entry name" value="HATPase_c"/>
    <property type="match status" value="1"/>
</dbReference>
<keyword evidence="11 17" id="KW-1133">Transmembrane helix</keyword>
<dbReference type="SMART" id="SM00073">
    <property type="entry name" value="HPT"/>
    <property type="match status" value="1"/>
</dbReference>
<keyword evidence="8" id="KW-0547">Nucleotide-binding</keyword>
<dbReference type="SUPFAM" id="SSF47226">
    <property type="entry name" value="Histidine-containing phosphotransfer domain, HPT domain"/>
    <property type="match status" value="1"/>
</dbReference>
<dbReference type="InterPro" id="IPR004358">
    <property type="entry name" value="Sig_transdc_His_kin-like_C"/>
</dbReference>
<evidence type="ECO:0000256" key="16">
    <source>
        <dbReference type="SAM" id="Coils"/>
    </source>
</evidence>
<dbReference type="Gene3D" id="3.30.565.10">
    <property type="entry name" value="Histidine kinase-like ATPase, C-terminal domain"/>
    <property type="match status" value="1"/>
</dbReference>
<dbReference type="InterPro" id="IPR001789">
    <property type="entry name" value="Sig_transdc_resp-reg_receiver"/>
</dbReference>
<evidence type="ECO:0000256" key="14">
    <source>
        <dbReference type="PROSITE-ProRule" id="PRU00110"/>
    </source>
</evidence>
<dbReference type="SMART" id="SM00388">
    <property type="entry name" value="HisKA"/>
    <property type="match status" value="1"/>
</dbReference>
<dbReference type="InterPro" id="IPR035965">
    <property type="entry name" value="PAS-like_dom_sf"/>
</dbReference>
<keyword evidence="24" id="KW-1185">Reference proteome</keyword>
<evidence type="ECO:0000256" key="12">
    <source>
        <dbReference type="ARBA" id="ARBA00023012"/>
    </source>
</evidence>
<dbReference type="PROSITE" id="PS50894">
    <property type="entry name" value="HPT"/>
    <property type="match status" value="1"/>
</dbReference>
<dbReference type="CDD" id="cd00130">
    <property type="entry name" value="PAS"/>
    <property type="match status" value="2"/>
</dbReference>
<keyword evidence="6" id="KW-0808">Transferase</keyword>
<dbReference type="PROSITE" id="PS50113">
    <property type="entry name" value="PAC"/>
    <property type="match status" value="3"/>
</dbReference>
<dbReference type="InterPro" id="IPR003661">
    <property type="entry name" value="HisK_dim/P_dom"/>
</dbReference>
<dbReference type="Gene3D" id="1.10.287.130">
    <property type="match status" value="1"/>
</dbReference>
<evidence type="ECO:0000256" key="10">
    <source>
        <dbReference type="ARBA" id="ARBA00022840"/>
    </source>
</evidence>
<keyword evidence="12" id="KW-0902">Two-component regulatory system</keyword>
<comment type="subcellular location">
    <subcellularLocation>
        <location evidence="2">Cell membrane</location>
        <topology evidence="2">Multi-pass membrane protein</topology>
    </subcellularLocation>
</comment>
<feature type="modified residue" description="Phosphohistidine" evidence="14">
    <location>
        <position position="1364"/>
    </location>
</feature>
<evidence type="ECO:0000256" key="1">
    <source>
        <dbReference type="ARBA" id="ARBA00000085"/>
    </source>
</evidence>
<dbReference type="EMBL" id="JAEMUH010000002">
    <property type="protein sequence ID" value="MBJ7549614.1"/>
    <property type="molecule type" value="Genomic_DNA"/>
</dbReference>
<dbReference type="InterPro" id="IPR048760">
    <property type="entry name" value="VP0354-like_sensor_dom"/>
</dbReference>
<dbReference type="Pfam" id="PF21623">
    <property type="entry name" value="HK_sensor_dom_bact"/>
    <property type="match status" value="1"/>
</dbReference>
<dbReference type="EC" id="2.7.13.3" evidence="3"/>
<dbReference type="InterPro" id="IPR011006">
    <property type="entry name" value="CheY-like_superfamily"/>
</dbReference>
<dbReference type="PROSITE" id="PS50110">
    <property type="entry name" value="RESPONSE_REGULATORY"/>
    <property type="match status" value="2"/>
</dbReference>
<reference evidence="23 24" key="1">
    <citation type="submission" date="2020-12" db="EMBL/GenBank/DDBJ databases">
        <title>Comparative genome analysis of fungal antagonists Marinomonas ostreistagni 398 and M. spartinae 468.</title>
        <authorList>
            <person name="Fields J.L."/>
            <person name="Mavrodi O.V."/>
            <person name="Biber P.D."/>
            <person name="Indest K.J."/>
            <person name="Mavrodi D.V."/>
        </authorList>
    </citation>
    <scope>NUCLEOTIDE SEQUENCE [LARGE SCALE GENOMIC DNA]</scope>
    <source>
        <strain evidence="23 24">USM7</strain>
    </source>
</reference>
<dbReference type="Proteomes" id="UP000598488">
    <property type="component" value="Unassembled WGS sequence"/>
</dbReference>
<evidence type="ECO:0000256" key="4">
    <source>
        <dbReference type="ARBA" id="ARBA00022475"/>
    </source>
</evidence>
<evidence type="ECO:0000259" key="19">
    <source>
        <dbReference type="PROSITE" id="PS50110"/>
    </source>
</evidence>
<keyword evidence="13 17" id="KW-0472">Membrane</keyword>
<dbReference type="InterPro" id="IPR000014">
    <property type="entry name" value="PAS"/>
</dbReference>
<protein>
    <recommendedName>
        <fullName evidence="3">histidine kinase</fullName>
        <ecNumber evidence="3">2.7.13.3</ecNumber>
    </recommendedName>
</protein>
<feature type="modified residue" description="4-aspartylphosphate" evidence="15">
    <location>
        <position position="1211"/>
    </location>
</feature>
<dbReference type="SMART" id="SM00387">
    <property type="entry name" value="HATPase_c"/>
    <property type="match status" value="1"/>
</dbReference>
<dbReference type="PRINTS" id="PR00344">
    <property type="entry name" value="BCTRLSENSOR"/>
</dbReference>
<dbReference type="Gene3D" id="3.30.450.20">
    <property type="entry name" value="PAS domain"/>
    <property type="match status" value="4"/>
</dbReference>
<evidence type="ECO:0000256" key="11">
    <source>
        <dbReference type="ARBA" id="ARBA00022989"/>
    </source>
</evidence>
<feature type="domain" description="PAC" evidence="21">
    <location>
        <begin position="712"/>
        <end position="764"/>
    </location>
</feature>
<evidence type="ECO:0000256" key="7">
    <source>
        <dbReference type="ARBA" id="ARBA00022692"/>
    </source>
</evidence>
<dbReference type="CDD" id="cd00088">
    <property type="entry name" value="HPT"/>
    <property type="match status" value="1"/>
</dbReference>
<dbReference type="Pfam" id="PF08447">
    <property type="entry name" value="PAS_3"/>
    <property type="match status" value="1"/>
</dbReference>
<evidence type="ECO:0000256" key="15">
    <source>
        <dbReference type="PROSITE-ProRule" id="PRU00169"/>
    </source>
</evidence>
<organism evidence="23 24">
    <name type="scientific">Marinomonas ostreistagni</name>
    <dbReference type="NCBI Taxonomy" id="359209"/>
    <lineage>
        <taxon>Bacteria</taxon>
        <taxon>Pseudomonadati</taxon>
        <taxon>Pseudomonadota</taxon>
        <taxon>Gammaproteobacteria</taxon>
        <taxon>Oceanospirillales</taxon>
        <taxon>Oceanospirillaceae</taxon>
        <taxon>Marinomonas</taxon>
    </lineage>
</organism>
<dbReference type="SUPFAM" id="SSF103190">
    <property type="entry name" value="Sensory domain-like"/>
    <property type="match status" value="1"/>
</dbReference>
<feature type="domain" description="Histidine kinase" evidence="18">
    <location>
        <begin position="782"/>
        <end position="1000"/>
    </location>
</feature>
<evidence type="ECO:0000256" key="8">
    <source>
        <dbReference type="ARBA" id="ARBA00022741"/>
    </source>
</evidence>